<name>A0A8K0G820_IGNLU</name>
<evidence type="ECO:0000313" key="2">
    <source>
        <dbReference type="EMBL" id="KAF2889559.1"/>
    </source>
</evidence>
<gene>
    <name evidence="2" type="ORF">ILUMI_16614</name>
</gene>
<dbReference type="AlphaFoldDB" id="A0A8K0G820"/>
<keyword evidence="3" id="KW-1185">Reference proteome</keyword>
<feature type="region of interest" description="Disordered" evidence="1">
    <location>
        <begin position="363"/>
        <end position="387"/>
    </location>
</feature>
<reference evidence="2" key="1">
    <citation type="submission" date="2019-08" db="EMBL/GenBank/DDBJ databases">
        <title>The genome of the North American firefly Photinus pyralis.</title>
        <authorList>
            <consortium name="Photinus pyralis genome working group"/>
            <person name="Fallon T.R."/>
            <person name="Sander Lower S.E."/>
            <person name="Weng J.-K."/>
        </authorList>
    </citation>
    <scope>NUCLEOTIDE SEQUENCE</scope>
    <source>
        <strain evidence="2">TRF0915ILg1</strain>
        <tissue evidence="2">Whole body</tissue>
    </source>
</reference>
<organism evidence="2 3">
    <name type="scientific">Ignelater luminosus</name>
    <name type="common">Cucubano</name>
    <name type="synonym">Pyrophorus luminosus</name>
    <dbReference type="NCBI Taxonomy" id="2038154"/>
    <lineage>
        <taxon>Eukaryota</taxon>
        <taxon>Metazoa</taxon>
        <taxon>Ecdysozoa</taxon>
        <taxon>Arthropoda</taxon>
        <taxon>Hexapoda</taxon>
        <taxon>Insecta</taxon>
        <taxon>Pterygota</taxon>
        <taxon>Neoptera</taxon>
        <taxon>Endopterygota</taxon>
        <taxon>Coleoptera</taxon>
        <taxon>Polyphaga</taxon>
        <taxon>Elateriformia</taxon>
        <taxon>Elateroidea</taxon>
        <taxon>Elateridae</taxon>
        <taxon>Agrypninae</taxon>
        <taxon>Pyrophorini</taxon>
        <taxon>Ignelater</taxon>
    </lineage>
</organism>
<sequence length="431" mass="49703">MFPLQRAQFYAQCKAYIRLNEQLCRMLHEYEIQNTQRAYYNNYYASQCYTINQCYLNLQARSIHDLLPYHLWDPHFEASLIACNAELSAIARSQLTEEKIRSWFHEIRSYVDSKDLSDIFDDPRRIYNADETAFFLAPKGIKCLMRKGDKTAYNFISNDDKECLTCLITANAAGTILPPMVIFSYERIPSQIASLMPKSEHNKDKETSVLVDSKKHYTQENLHFFEEAIGKDKIQLFKLETGDSWQGDILDNLSDSLSEPVKSTDKIIAEQSTPPVTPGLSNKVVLIQDIVVKSAEKPPETNTSFSVLSPFKSALFWLRQITPKTLKRTKDKIPSVATSEQWRKHHQKNSLIGMLLESEGEGDDWDMKQDFDEDSESDTSNDSDVERLKRERNTGIIKAMDYAGVSLRNFVILQFFYNKDTKTELLKKFVA</sequence>
<protein>
    <submittedName>
        <fullName evidence="2">Uncharacterized protein</fullName>
    </submittedName>
</protein>
<accession>A0A8K0G820</accession>
<dbReference type="OrthoDB" id="6765441at2759"/>
<dbReference type="EMBL" id="VTPC01065452">
    <property type="protein sequence ID" value="KAF2889559.1"/>
    <property type="molecule type" value="Genomic_DNA"/>
</dbReference>
<evidence type="ECO:0000313" key="3">
    <source>
        <dbReference type="Proteomes" id="UP000801492"/>
    </source>
</evidence>
<dbReference type="Proteomes" id="UP000801492">
    <property type="component" value="Unassembled WGS sequence"/>
</dbReference>
<proteinExistence type="predicted"/>
<evidence type="ECO:0000256" key="1">
    <source>
        <dbReference type="SAM" id="MobiDB-lite"/>
    </source>
</evidence>
<comment type="caution">
    <text evidence="2">The sequence shown here is derived from an EMBL/GenBank/DDBJ whole genome shotgun (WGS) entry which is preliminary data.</text>
</comment>
<feature type="compositionally biased region" description="Acidic residues" evidence="1">
    <location>
        <begin position="371"/>
        <end position="383"/>
    </location>
</feature>